<reference evidence="2 4" key="1">
    <citation type="submission" date="2017-10" db="EMBL/GenBank/DDBJ databases">
        <title>The draft genome sequence of Williamsia sp. BULT 1.1 isolated from the semi-arid grassland soils from South Africa.</title>
        <authorList>
            <person name="Kabwe M.H."/>
            <person name="Govender N."/>
            <person name="Mutseka Lunga P."/>
            <person name="Vikram S."/>
            <person name="Makhalanyane T.P."/>
        </authorList>
    </citation>
    <scope>NUCLEOTIDE SEQUENCE [LARGE SCALE GENOMIC DNA]</scope>
    <source>
        <strain evidence="2 4">BULT 1.1</strain>
    </source>
</reference>
<protein>
    <submittedName>
        <fullName evidence="2">Uncharacterized protein</fullName>
    </submittedName>
</protein>
<feature type="compositionally biased region" description="Basic residues" evidence="1">
    <location>
        <begin position="47"/>
        <end position="58"/>
    </location>
</feature>
<name>A0A2G3PM82_WILMA</name>
<accession>A0A495KBH2</accession>
<feature type="region of interest" description="Disordered" evidence="1">
    <location>
        <begin position="39"/>
        <end position="64"/>
    </location>
</feature>
<organism evidence="2 4">
    <name type="scientific">Williamsia marianensis</name>
    <dbReference type="NCBI Taxonomy" id="85044"/>
    <lineage>
        <taxon>Bacteria</taxon>
        <taxon>Bacillati</taxon>
        <taxon>Actinomycetota</taxon>
        <taxon>Actinomycetes</taxon>
        <taxon>Mycobacteriales</taxon>
        <taxon>Nocardiaceae</taxon>
        <taxon>Williamsia</taxon>
    </lineage>
</organism>
<proteinExistence type="predicted"/>
<dbReference type="InterPro" id="IPR045522">
    <property type="entry name" value="DUF6474"/>
</dbReference>
<reference evidence="3 5" key="2">
    <citation type="submission" date="2018-10" db="EMBL/GenBank/DDBJ databases">
        <title>Sequencing the genomes of 1000 actinobacteria strains.</title>
        <authorList>
            <person name="Klenk H.-P."/>
        </authorList>
    </citation>
    <scope>NUCLEOTIDE SEQUENCE [LARGE SCALE GENOMIC DNA]</scope>
    <source>
        <strain evidence="3 5">DSM 44343</strain>
    </source>
</reference>
<dbReference type="Proteomes" id="UP000225108">
    <property type="component" value="Unassembled WGS sequence"/>
</dbReference>
<dbReference type="RefSeq" id="WP_023955102.1">
    <property type="nucleotide sequence ID" value="NZ_CBCRXS010000001.1"/>
</dbReference>
<dbReference type="EMBL" id="PEBD01000008">
    <property type="protein sequence ID" value="PHV66880.1"/>
    <property type="molecule type" value="Genomic_DNA"/>
</dbReference>
<comment type="caution">
    <text evidence="2">The sequence shown here is derived from an EMBL/GenBank/DDBJ whole genome shotgun (WGS) entry which is preliminary data.</text>
</comment>
<dbReference type="AlphaFoldDB" id="A0A2G3PM82"/>
<evidence type="ECO:0000313" key="3">
    <source>
        <dbReference type="EMBL" id="RKR97839.1"/>
    </source>
</evidence>
<gene>
    <name evidence="2" type="ORF">CSW57_11540</name>
    <name evidence="3" type="ORF">DFJ75_4732</name>
</gene>
<dbReference type="Proteomes" id="UP000274762">
    <property type="component" value="Unassembled WGS sequence"/>
</dbReference>
<evidence type="ECO:0000313" key="2">
    <source>
        <dbReference type="EMBL" id="PHV66880.1"/>
    </source>
</evidence>
<dbReference type="Pfam" id="PF20079">
    <property type="entry name" value="DUF6474"/>
    <property type="match status" value="1"/>
</dbReference>
<dbReference type="EMBL" id="RBKV01000001">
    <property type="protein sequence ID" value="RKR97839.1"/>
    <property type="molecule type" value="Genomic_DNA"/>
</dbReference>
<evidence type="ECO:0000313" key="5">
    <source>
        <dbReference type="Proteomes" id="UP000274762"/>
    </source>
</evidence>
<sequence>MGLFSSGRKSRAQRKAEAKALKAKAKLEARLEDKSGRKFAKEELKQQRKLAKKARKAQAKSDKSALKIADKTNSASVKIAQANAKAVADGKVLSPARVKRYLQVAKVLSPILVPIAYRASTAAREQISRIQADRAGVPVAELNKYSGHGAALSARIAGANSSLQTLTAKHPSDAETKTFASTMNQRLSDLSTAVAAAEHMPAARRRSAHAAISRELAAIDADLLARLGVRP</sequence>
<evidence type="ECO:0000256" key="1">
    <source>
        <dbReference type="SAM" id="MobiDB-lite"/>
    </source>
</evidence>
<evidence type="ECO:0000313" key="4">
    <source>
        <dbReference type="Proteomes" id="UP000225108"/>
    </source>
</evidence>
<accession>A0A2G3PM82</accession>
<dbReference type="OrthoDB" id="4374070at2"/>